<gene>
    <name evidence="1" type="ORF">JGUZn3_10090</name>
</gene>
<accession>A0A7H1NR28</accession>
<dbReference type="EMBL" id="CP060244">
    <property type="protein sequence ID" value="QNT78238.1"/>
    <property type="molecule type" value="Genomic_DNA"/>
</dbReference>
<protein>
    <submittedName>
        <fullName evidence="1">Uncharacterized protein</fullName>
    </submittedName>
</protein>
<organism evidence="1 2">
    <name type="scientific">Entomobacter blattae</name>
    <dbReference type="NCBI Taxonomy" id="2762277"/>
    <lineage>
        <taxon>Bacteria</taxon>
        <taxon>Pseudomonadati</taxon>
        <taxon>Pseudomonadota</taxon>
        <taxon>Alphaproteobacteria</taxon>
        <taxon>Acetobacterales</taxon>
        <taxon>Acetobacteraceae</taxon>
        <taxon>Entomobacter</taxon>
    </lineage>
</organism>
<reference evidence="1 2" key="1">
    <citation type="submission" date="2020-08" db="EMBL/GenBank/DDBJ databases">
        <title>Complete genome sequence of Entomobacter blattae G55GP.</title>
        <authorList>
            <person name="Poehlein A."/>
            <person name="Guzman J."/>
            <person name="Daniel R."/>
            <person name="Vilcinskas A."/>
        </authorList>
    </citation>
    <scope>NUCLEOTIDE SEQUENCE [LARGE SCALE GENOMIC DNA]</scope>
    <source>
        <strain evidence="1 2">G55GP</strain>
    </source>
</reference>
<sequence>MPDQKSQENVSKPISSIESIVAPRTMISAIAGVAALNL</sequence>
<evidence type="ECO:0000313" key="2">
    <source>
        <dbReference type="Proteomes" id="UP000516349"/>
    </source>
</evidence>
<evidence type="ECO:0000313" key="1">
    <source>
        <dbReference type="EMBL" id="QNT78238.1"/>
    </source>
</evidence>
<dbReference type="Proteomes" id="UP000516349">
    <property type="component" value="Chromosome"/>
</dbReference>
<proteinExistence type="predicted"/>
<keyword evidence="2" id="KW-1185">Reference proteome</keyword>
<dbReference type="AlphaFoldDB" id="A0A7H1NR28"/>
<name>A0A7H1NR28_9PROT</name>
<dbReference type="KEGG" id="ebla:JGUZn3_10090"/>